<keyword evidence="4 6" id="KW-0472">Membrane</keyword>
<dbReference type="AlphaFoldDB" id="F9FI55"/>
<dbReference type="Pfam" id="PF20684">
    <property type="entry name" value="Fung_rhodopsin"/>
    <property type="match status" value="1"/>
</dbReference>
<feature type="transmembrane region" description="Helical" evidence="6">
    <location>
        <begin position="50"/>
        <end position="72"/>
    </location>
</feature>
<evidence type="ECO:0000313" key="8">
    <source>
        <dbReference type="EMBL" id="EGU83366.1"/>
    </source>
</evidence>
<feature type="transmembrane region" description="Helical" evidence="6">
    <location>
        <begin position="26"/>
        <end position="44"/>
    </location>
</feature>
<reference evidence="8" key="1">
    <citation type="journal article" date="2012" name="Mol. Plant Microbe Interact.">
        <title>A highly conserved effector in Fusarium oxysporum is required for full virulence on Arabidopsis.</title>
        <authorList>
            <person name="Thatcher L.F."/>
            <person name="Gardiner D.M."/>
            <person name="Kazan K."/>
            <person name="Manners J."/>
        </authorList>
    </citation>
    <scope>NUCLEOTIDE SEQUENCE [LARGE SCALE GENOMIC DNA]</scope>
    <source>
        <strain evidence="8">Fo5176</strain>
    </source>
</reference>
<dbReference type="Pfam" id="PF04479">
    <property type="entry name" value="RTA1"/>
    <property type="match status" value="1"/>
</dbReference>
<feature type="transmembrane region" description="Helical" evidence="6">
    <location>
        <begin position="209"/>
        <end position="226"/>
    </location>
</feature>
<dbReference type="PANTHER" id="PTHR31465:SF9">
    <property type="entry name" value="SPHINGOID LONG-CHAIN BASE TRANSPORTER RSB1"/>
    <property type="match status" value="1"/>
</dbReference>
<comment type="caution">
    <text evidence="8">The sequence shown here is derived from an EMBL/GenBank/DDBJ whole genome shotgun (WGS) entry which is preliminary data.</text>
</comment>
<evidence type="ECO:0000256" key="2">
    <source>
        <dbReference type="ARBA" id="ARBA00022692"/>
    </source>
</evidence>
<evidence type="ECO:0000256" key="3">
    <source>
        <dbReference type="ARBA" id="ARBA00022989"/>
    </source>
</evidence>
<sequence length="929" mass="102438">MAGDCGSTCPASDGFYSYNPSVGGNAVLLVVFSLLALAAIYFGIRSRTYLFSLALTTGLFLEVLGFVGRILLHSKRDSQGHFFLFLFGTVLGPSLISVAIFIILPHILGIYGEPLCPFRPLVAGLVFWGLAAVTVLFELIGIVFTAYESNGVTRKQGAAITATGLAIQALSLIACTGLHFWFTLSLSTRRGTLDARHSQVYSSSRFKKFLLAMEMASALLIVYSFYRLVEFADGVSGDVFQNEAAFMVVGGLLPFLAAALLTAIHPGNAFADAWAPTSPRGIKRQSRPTPVQSPTPSGHPVHHLYDPDIRKQISPTSPKHRNSAGPPELPQGSMGLPAHPKPVPRPPSPRDPNAPRKGPPAPLNLAAGWAGCGIFCVGCSKVLEFMVLRLRTVDFIKMLDSNWHCLKENRASLRWTRVMPDELRKLVNVFQGLLRAQKNLILVVLATCMHATRTATNSNLEAAQIVQHSMAVKVKTRVIVDWNAGVTAHDVQRSTALSQVRPRETPTNVLALDGRQCGFIDLCPIPKNAQNCLEAYAMARHLPLKNGIIPVDHDSSLLQPTLHFQMLRHLCQKLSDSSYPSPMSCSFARISDIINRKLGRGRPSEYDDDEKTRAISITTTITITTTATDSIGNRPFDEGCWISHTGCAEGDVASIFVSMYPNMESYKYTPDIDYSLLQLSPVDKLVFILAGGFVRLSILACLPRINRDTSTNKTRAQVIKMTLMLLLGLFAVVSTITRLILLLTTNMNVDITYISLRVAPFFSLEINSGLWCGCLPAFQPLFEWTNNHYYNHYNMRKLSRSSAQEPLNDSWNRDYMTANPHVSIHGQPRDLKGNKTASDAESATGFAMLENERGIKLTTEFSVHVEDRVYTGEGSIQNKSETLGTTLPWSFVSSVGSSNKRWTKDSTRVPRLRQKVSMNLDVHKTYNDR</sequence>
<accession>F9FI55</accession>
<feature type="compositionally biased region" description="Pro residues" evidence="5">
    <location>
        <begin position="339"/>
        <end position="360"/>
    </location>
</feature>
<evidence type="ECO:0000256" key="5">
    <source>
        <dbReference type="SAM" id="MobiDB-lite"/>
    </source>
</evidence>
<feature type="transmembrane region" description="Helical" evidence="6">
    <location>
        <begin position="84"/>
        <end position="105"/>
    </location>
</feature>
<organism evidence="8">
    <name type="scientific">Fusarium oxysporum (strain Fo5176)</name>
    <name type="common">Fusarium vascular wilt</name>
    <dbReference type="NCBI Taxonomy" id="660025"/>
    <lineage>
        <taxon>Eukaryota</taxon>
        <taxon>Fungi</taxon>
        <taxon>Dikarya</taxon>
        <taxon>Ascomycota</taxon>
        <taxon>Pezizomycotina</taxon>
        <taxon>Sordariomycetes</taxon>
        <taxon>Hypocreomycetidae</taxon>
        <taxon>Hypocreales</taxon>
        <taxon>Nectriaceae</taxon>
        <taxon>Fusarium</taxon>
        <taxon>Fusarium oxysporum species complex</taxon>
    </lineage>
</organism>
<gene>
    <name evidence="8" type="ORF">FOXB_06084</name>
</gene>
<dbReference type="PANTHER" id="PTHR31465">
    <property type="entry name" value="PROTEIN RTA1-RELATED"/>
    <property type="match status" value="1"/>
</dbReference>
<proteinExistence type="predicted"/>
<protein>
    <recommendedName>
        <fullName evidence="7">Rhodopsin domain-containing protein</fullName>
    </recommendedName>
</protein>
<dbReference type="PaxDb" id="5507-FOXG_05386P0"/>
<feature type="transmembrane region" description="Helical" evidence="6">
    <location>
        <begin position="246"/>
        <end position="264"/>
    </location>
</feature>
<feature type="region of interest" description="Disordered" evidence="5">
    <location>
        <begin position="275"/>
        <end position="360"/>
    </location>
</feature>
<comment type="subcellular location">
    <subcellularLocation>
        <location evidence="1">Membrane</location>
        <topology evidence="1">Multi-pass membrane protein</topology>
    </subcellularLocation>
</comment>
<dbReference type="GO" id="GO:0005886">
    <property type="term" value="C:plasma membrane"/>
    <property type="evidence" value="ECO:0007669"/>
    <property type="project" value="TreeGrafter"/>
</dbReference>
<feature type="domain" description="Rhodopsin" evidence="7">
    <location>
        <begin position="713"/>
        <end position="783"/>
    </location>
</feature>
<name>F9FI55_FUSOF</name>
<feature type="transmembrane region" description="Helical" evidence="6">
    <location>
        <begin position="125"/>
        <end position="147"/>
    </location>
</feature>
<evidence type="ECO:0000256" key="1">
    <source>
        <dbReference type="ARBA" id="ARBA00004141"/>
    </source>
</evidence>
<dbReference type="OrthoDB" id="3358017at2759"/>
<dbReference type="InterPro" id="IPR049326">
    <property type="entry name" value="Rhodopsin_dom_fungi"/>
</dbReference>
<dbReference type="STRING" id="660025.F9FI55"/>
<feature type="transmembrane region" description="Helical" evidence="6">
    <location>
        <begin position="685"/>
        <end position="702"/>
    </location>
</feature>
<evidence type="ECO:0000259" key="7">
    <source>
        <dbReference type="Pfam" id="PF20684"/>
    </source>
</evidence>
<dbReference type="EMBL" id="AFQF01001865">
    <property type="protein sequence ID" value="EGU83366.1"/>
    <property type="molecule type" value="Genomic_DNA"/>
</dbReference>
<keyword evidence="2 6" id="KW-0812">Transmembrane</keyword>
<dbReference type="GO" id="GO:0000324">
    <property type="term" value="C:fungal-type vacuole"/>
    <property type="evidence" value="ECO:0007669"/>
    <property type="project" value="TreeGrafter"/>
</dbReference>
<feature type="transmembrane region" description="Helical" evidence="6">
    <location>
        <begin position="723"/>
        <end position="743"/>
    </location>
</feature>
<evidence type="ECO:0000256" key="6">
    <source>
        <dbReference type="SAM" id="Phobius"/>
    </source>
</evidence>
<dbReference type="InterPro" id="IPR007568">
    <property type="entry name" value="RTA1"/>
</dbReference>
<feature type="compositionally biased region" description="Polar residues" evidence="5">
    <location>
        <begin position="287"/>
        <end position="296"/>
    </location>
</feature>
<keyword evidence="3 6" id="KW-1133">Transmembrane helix</keyword>
<evidence type="ECO:0000256" key="4">
    <source>
        <dbReference type="ARBA" id="ARBA00023136"/>
    </source>
</evidence>
<feature type="transmembrane region" description="Helical" evidence="6">
    <location>
        <begin position="159"/>
        <end position="182"/>
    </location>
</feature>